<evidence type="ECO:0000313" key="1">
    <source>
        <dbReference type="EMBL" id="EJB65173.1"/>
    </source>
</evidence>
<dbReference type="EMBL" id="AKON01000001">
    <property type="protein sequence ID" value="EJB65173.1"/>
    <property type="molecule type" value="Genomic_DNA"/>
</dbReference>
<dbReference type="Proteomes" id="UP000005514">
    <property type="component" value="Unassembled WGS sequence"/>
</dbReference>
<evidence type="ECO:0000313" key="2">
    <source>
        <dbReference type="Proteomes" id="UP000005514"/>
    </source>
</evidence>
<proteinExistence type="predicted"/>
<protein>
    <submittedName>
        <fullName evidence="1">Uncharacterized protein</fullName>
    </submittedName>
</protein>
<reference evidence="1 2" key="1">
    <citation type="submission" date="2012-04" db="EMBL/GenBank/DDBJ databases">
        <title>Genome sequence of Helicobacter pylori Hp H-42.</title>
        <authorList>
            <person name="Blanchard T.G."/>
            <person name="Czinn S.J."/>
            <person name="McCracken C."/>
            <person name="Abolude K."/>
            <person name="Maroo A."/>
            <person name="Santana-Cruz I."/>
            <person name="Tallon L.J."/>
            <person name="Ficke F.W.F."/>
        </authorList>
    </citation>
    <scope>NUCLEOTIDE SEQUENCE [LARGE SCALE GENOMIC DNA]</scope>
    <source>
        <strain evidence="1 2">Hp H-42</strain>
    </source>
</reference>
<accession>A0AB33XJS0</accession>
<dbReference type="AlphaFoldDB" id="A0AB33XJS0"/>
<name>A0AB33XJS0_HELPX</name>
<gene>
    <name evidence="1" type="ORF">HPHPH42_0118</name>
</gene>
<comment type="caution">
    <text evidence="1">The sequence shown here is derived from an EMBL/GenBank/DDBJ whole genome shotgun (WGS) entry which is preliminary data.</text>
</comment>
<organism evidence="1 2">
    <name type="scientific">Helicobacter pylori Hp H-42</name>
    <dbReference type="NCBI Taxonomy" id="992047"/>
    <lineage>
        <taxon>Bacteria</taxon>
        <taxon>Pseudomonadati</taxon>
        <taxon>Campylobacterota</taxon>
        <taxon>Epsilonproteobacteria</taxon>
        <taxon>Campylobacterales</taxon>
        <taxon>Helicobacteraceae</taxon>
        <taxon>Helicobacter</taxon>
    </lineage>
</organism>
<sequence length="43" mass="4765">MHPKGRSFCASLIKSFGWILKSVLRGSVSFGRLKGYQNIPLSP</sequence>